<feature type="compositionally biased region" description="Basic and acidic residues" evidence="1">
    <location>
        <begin position="137"/>
        <end position="150"/>
    </location>
</feature>
<keyword evidence="3" id="KW-1185">Reference proteome</keyword>
<dbReference type="EMBL" id="CM010720">
    <property type="protein sequence ID" value="RZC64248.1"/>
    <property type="molecule type" value="Genomic_DNA"/>
</dbReference>
<accession>A0A4Y7JWV3</accession>
<dbReference type="Proteomes" id="UP000316621">
    <property type="component" value="Chromosome 6"/>
</dbReference>
<organism evidence="2 3">
    <name type="scientific">Papaver somniferum</name>
    <name type="common">Opium poppy</name>
    <dbReference type="NCBI Taxonomy" id="3469"/>
    <lineage>
        <taxon>Eukaryota</taxon>
        <taxon>Viridiplantae</taxon>
        <taxon>Streptophyta</taxon>
        <taxon>Embryophyta</taxon>
        <taxon>Tracheophyta</taxon>
        <taxon>Spermatophyta</taxon>
        <taxon>Magnoliopsida</taxon>
        <taxon>Ranunculales</taxon>
        <taxon>Papaveraceae</taxon>
        <taxon>Papaveroideae</taxon>
        <taxon>Papaver</taxon>
    </lineage>
</organism>
<gene>
    <name evidence="2" type="ORF">C5167_007944</name>
</gene>
<dbReference type="AlphaFoldDB" id="A0A4Y7JWV3"/>
<dbReference type="Gramene" id="RZC64248">
    <property type="protein sequence ID" value="RZC64248"/>
    <property type="gene ID" value="C5167_007944"/>
</dbReference>
<feature type="region of interest" description="Disordered" evidence="1">
    <location>
        <begin position="182"/>
        <end position="211"/>
    </location>
</feature>
<evidence type="ECO:0000313" key="3">
    <source>
        <dbReference type="Proteomes" id="UP000316621"/>
    </source>
</evidence>
<protein>
    <submittedName>
        <fullName evidence="2">Uncharacterized protein</fullName>
    </submittedName>
</protein>
<evidence type="ECO:0000313" key="2">
    <source>
        <dbReference type="EMBL" id="RZC64248.1"/>
    </source>
</evidence>
<evidence type="ECO:0000256" key="1">
    <source>
        <dbReference type="SAM" id="MobiDB-lite"/>
    </source>
</evidence>
<name>A0A4Y7JWV3_PAPSO</name>
<reference evidence="2 3" key="1">
    <citation type="journal article" date="2018" name="Science">
        <title>The opium poppy genome and morphinan production.</title>
        <authorList>
            <person name="Guo L."/>
            <person name="Winzer T."/>
            <person name="Yang X."/>
            <person name="Li Y."/>
            <person name="Ning Z."/>
            <person name="He Z."/>
            <person name="Teodor R."/>
            <person name="Lu Y."/>
            <person name="Bowser T.A."/>
            <person name="Graham I.A."/>
            <person name="Ye K."/>
        </authorList>
    </citation>
    <scope>NUCLEOTIDE SEQUENCE [LARGE SCALE GENOMIC DNA]</scope>
    <source>
        <strain evidence="3">cv. HN1</strain>
        <tissue evidence="2">Leaves</tissue>
    </source>
</reference>
<feature type="region of interest" description="Disordered" evidence="1">
    <location>
        <begin position="128"/>
        <end position="155"/>
    </location>
</feature>
<sequence length="295" mass="33372">MDGNYKMSISVLIGKQSSKDVVAHLCRCSESDDKEAGTSQKGSFELNSEEFFNQWKSAQRLDENTIRKEIIATTNTEGSKKLPHHTGMTEIRLGISLIFLMRMMKKEMPPKKALGDSILQNVDETPYYGRDTRRRRPVAESDFGDKEGKASTEGSSGFIETFNQWIRALDIRRKDSIATTNTEGSKIEGTHTSPHVRMRDKGKAVSVDNSRYDSTGKRLPINLAKQRERIPTVEGNIDVRANIIFLDRDYLEDSDHHILHETSSTMSPTESSTGKHSPLELESKCLLAFRRQRGF</sequence>
<proteinExistence type="predicted"/>